<organism evidence="2 3">
    <name type="scientific">Advenella kashmirensis W13003</name>
    <dbReference type="NCBI Taxonomy" id="1424334"/>
    <lineage>
        <taxon>Bacteria</taxon>
        <taxon>Pseudomonadati</taxon>
        <taxon>Pseudomonadota</taxon>
        <taxon>Betaproteobacteria</taxon>
        <taxon>Burkholderiales</taxon>
        <taxon>Alcaligenaceae</taxon>
    </lineage>
</organism>
<comment type="caution">
    <text evidence="2">The sequence shown here is derived from an EMBL/GenBank/DDBJ whole genome shotgun (WGS) entry which is preliminary data.</text>
</comment>
<dbReference type="Pfam" id="PF13692">
    <property type="entry name" value="Glyco_trans_1_4"/>
    <property type="match status" value="1"/>
</dbReference>
<dbReference type="STRING" id="1424334.W822_04165"/>
<proteinExistence type="predicted"/>
<sequence>MINGSLSPAELFCRSVIDQAEYSDELPYVLNFAPLAQINPFQRLLYCRASSADFAILPAVGFDELAPVRWNGRGVIHLHWLASVLADAKSLDDANIRIDEFKTKLCRWRERGFRIVWTMHNVLPHNSVLVEAEIALRKVVIDQADCIHTLSKSSIEDSRQYFELPESKVFYIPHPTYEGWYANVRDGQNARLELDIEANTFTFVQFGALQRYKGVLELVEAFRRLQSMHSERLFRLVIAGMPTDKAYVTEILEAIAPLPAIRLIQSSVPERDIQSFANAADVMVAPYIKTLNSGVALLAATFGKPLIAPDMGGVGEVFQQDPTLLYDSEDPNGLLNAMERALTHKVQEEVFSSIQETYSPERISIQFFKTIAERLFPEKNVDKE</sequence>
<dbReference type="EMBL" id="AYXT01000001">
    <property type="protein sequence ID" value="ETF04717.1"/>
    <property type="molecule type" value="Genomic_DNA"/>
</dbReference>
<gene>
    <name evidence="2" type="ORF">W822_04165</name>
</gene>
<dbReference type="eggNOG" id="COG0438">
    <property type="taxonomic scope" value="Bacteria"/>
</dbReference>
<dbReference type="GO" id="GO:0016757">
    <property type="term" value="F:glycosyltransferase activity"/>
    <property type="evidence" value="ECO:0007669"/>
    <property type="project" value="TreeGrafter"/>
</dbReference>
<evidence type="ECO:0008006" key="4">
    <source>
        <dbReference type="Google" id="ProtNLM"/>
    </source>
</evidence>
<dbReference type="AlphaFoldDB" id="V8QYJ3"/>
<dbReference type="PANTHER" id="PTHR46401">
    <property type="entry name" value="GLYCOSYLTRANSFERASE WBBK-RELATED"/>
    <property type="match status" value="1"/>
</dbReference>
<dbReference type="SUPFAM" id="SSF53756">
    <property type="entry name" value="UDP-Glycosyltransferase/glycogen phosphorylase"/>
    <property type="match status" value="1"/>
</dbReference>
<keyword evidence="3" id="KW-1185">Reference proteome</keyword>
<dbReference type="PANTHER" id="PTHR46401:SF2">
    <property type="entry name" value="GLYCOSYLTRANSFERASE WBBK-RELATED"/>
    <property type="match status" value="1"/>
</dbReference>
<protein>
    <recommendedName>
        <fullName evidence="4">Glycosyl transferase family 1 domain-containing protein</fullName>
    </recommendedName>
</protein>
<accession>V8QYJ3</accession>
<name>V8QYJ3_9BURK</name>
<dbReference type="Gene3D" id="3.40.50.2000">
    <property type="entry name" value="Glycogen Phosphorylase B"/>
    <property type="match status" value="1"/>
</dbReference>
<dbReference type="CDD" id="cd03801">
    <property type="entry name" value="GT4_PimA-like"/>
    <property type="match status" value="1"/>
</dbReference>
<evidence type="ECO:0000313" key="3">
    <source>
        <dbReference type="Proteomes" id="UP000018733"/>
    </source>
</evidence>
<evidence type="ECO:0000313" key="2">
    <source>
        <dbReference type="EMBL" id="ETF04717.1"/>
    </source>
</evidence>
<dbReference type="GO" id="GO:0009103">
    <property type="term" value="P:lipopolysaccharide biosynthetic process"/>
    <property type="evidence" value="ECO:0007669"/>
    <property type="project" value="TreeGrafter"/>
</dbReference>
<keyword evidence="1" id="KW-0808">Transferase</keyword>
<evidence type="ECO:0000256" key="1">
    <source>
        <dbReference type="ARBA" id="ARBA00022679"/>
    </source>
</evidence>
<dbReference type="HOGENOM" id="CLU_009583_6_0_4"/>
<dbReference type="Proteomes" id="UP000018733">
    <property type="component" value="Unassembled WGS sequence"/>
</dbReference>
<dbReference type="PATRIC" id="fig|1424334.3.peg.837"/>
<reference evidence="2 3" key="1">
    <citation type="journal article" date="2014" name="Genome Announc.">
        <title>Draft Genome Sequence of Advenella kashmirensis Strain W13003, a Polycyclic Aromatic Hydrocarbon-Degrading Bacterium.</title>
        <authorList>
            <person name="Wang X."/>
            <person name="Jin D."/>
            <person name="Zhou L."/>
            <person name="Wu L."/>
            <person name="An W."/>
            <person name="Zhao L."/>
        </authorList>
    </citation>
    <scope>NUCLEOTIDE SEQUENCE [LARGE SCALE GENOMIC DNA]</scope>
    <source>
        <strain evidence="2 3">W13003</strain>
    </source>
</reference>